<proteinExistence type="predicted"/>
<evidence type="ECO:0000313" key="3">
    <source>
        <dbReference type="Proteomes" id="UP000199072"/>
    </source>
</evidence>
<accession>A0A1G6YYK6</accession>
<feature type="chain" id="PRO_5011792481" evidence="1">
    <location>
        <begin position="23"/>
        <end position="96"/>
    </location>
</feature>
<dbReference type="Pfam" id="PF12779">
    <property type="entry name" value="WXXGXW"/>
    <property type="match status" value="2"/>
</dbReference>
<gene>
    <name evidence="2" type="ORF">SAMN05216464_103123</name>
</gene>
<dbReference type="InterPro" id="IPR024447">
    <property type="entry name" value="YXWGXW_rpt"/>
</dbReference>
<organism evidence="2 3">
    <name type="scientific">Mucilaginibacter pineti</name>
    <dbReference type="NCBI Taxonomy" id="1391627"/>
    <lineage>
        <taxon>Bacteria</taxon>
        <taxon>Pseudomonadati</taxon>
        <taxon>Bacteroidota</taxon>
        <taxon>Sphingobacteriia</taxon>
        <taxon>Sphingobacteriales</taxon>
        <taxon>Sphingobacteriaceae</taxon>
        <taxon>Mucilaginibacter</taxon>
    </lineage>
</organism>
<protein>
    <submittedName>
        <fullName evidence="2">YXWGXW repeat-containing protein</fullName>
    </submittedName>
</protein>
<dbReference type="RefSeq" id="WP_091147839.1">
    <property type="nucleotide sequence ID" value="NZ_FNAI01000003.1"/>
</dbReference>
<reference evidence="2 3" key="1">
    <citation type="submission" date="2016-10" db="EMBL/GenBank/DDBJ databases">
        <authorList>
            <person name="de Groot N.N."/>
        </authorList>
    </citation>
    <scope>NUCLEOTIDE SEQUENCE [LARGE SCALE GENOMIC DNA]</scope>
    <source>
        <strain evidence="2 3">47C3B</strain>
    </source>
</reference>
<keyword evidence="1" id="KW-0732">Signal</keyword>
<name>A0A1G6YYK6_9SPHI</name>
<evidence type="ECO:0000256" key="1">
    <source>
        <dbReference type="SAM" id="SignalP"/>
    </source>
</evidence>
<dbReference type="STRING" id="1391627.SAMN05216464_103123"/>
<dbReference type="EMBL" id="FNAI01000003">
    <property type="protein sequence ID" value="SDD94707.1"/>
    <property type="molecule type" value="Genomic_DNA"/>
</dbReference>
<dbReference type="Proteomes" id="UP000199072">
    <property type="component" value="Unassembled WGS sequence"/>
</dbReference>
<dbReference type="OrthoDB" id="799289at2"/>
<feature type="signal peptide" evidence="1">
    <location>
        <begin position="1"/>
        <end position="22"/>
    </location>
</feature>
<keyword evidence="3" id="KW-1185">Reference proteome</keyword>
<evidence type="ECO:0000313" key="2">
    <source>
        <dbReference type="EMBL" id="SDD94707.1"/>
    </source>
</evidence>
<dbReference type="PROSITE" id="PS51257">
    <property type="entry name" value="PROKAR_LIPOPROTEIN"/>
    <property type="match status" value="1"/>
</dbReference>
<dbReference type="AlphaFoldDB" id="A0A1G6YYK6"/>
<sequence length="96" mass="11134">MKTIAKIGIVLALTGSLFTSCAADYYVAERPAEPVYVRPVAPYPGAYWVPGEWAWRGGRYAYINGYYAQPRRGHVYVQGYWHPVRRGYAWHRGHWR</sequence>